<reference evidence="1 2" key="1">
    <citation type="submission" date="2015-10" db="EMBL/GenBank/DDBJ databases">
        <title>Draft Genome Sequence of Chlorobium limicola strain Frasassi Growing under Artificial Lighting in the Frasassi Cave System.</title>
        <authorList>
            <person name="Mansor M."/>
            <person name="Macalady J."/>
        </authorList>
    </citation>
    <scope>NUCLEOTIDE SEQUENCE [LARGE SCALE GENOMIC DNA]</scope>
    <source>
        <strain evidence="1 2">Frasassi</strain>
    </source>
</reference>
<keyword evidence="2" id="KW-1185">Reference proteome</keyword>
<evidence type="ECO:0000313" key="2">
    <source>
        <dbReference type="Proteomes" id="UP000053937"/>
    </source>
</evidence>
<proteinExistence type="predicted"/>
<protein>
    <submittedName>
        <fullName evidence="1">Uncharacterized protein</fullName>
    </submittedName>
</protein>
<sequence>MMLIADILFLNTLKITHPIPFISVSVDYNHTNEGGYMGEPCRTVFDLQETLYRTALWMTGSKILARELVVWTYRDVVADTTLNELLKRFRAYYFSNFSIDLFSCFMETGCSRAHDLQDDSTGRYYDDIKLAVVLADMFGMTQHEISEINGTDLDTLKIWLWWGRKTFVLLQNAENAGQAGNQF</sequence>
<organism evidence="1 2">
    <name type="scientific">Chlorobium limicola</name>
    <dbReference type="NCBI Taxonomy" id="1092"/>
    <lineage>
        <taxon>Bacteria</taxon>
        <taxon>Pseudomonadati</taxon>
        <taxon>Chlorobiota</taxon>
        <taxon>Chlorobiia</taxon>
        <taxon>Chlorobiales</taxon>
        <taxon>Chlorobiaceae</taxon>
        <taxon>Chlorobium/Pelodictyon group</taxon>
        <taxon>Chlorobium</taxon>
    </lineage>
</organism>
<accession>A0A101J6B9</accession>
<gene>
    <name evidence="1" type="ORF">ASB62_08370</name>
</gene>
<evidence type="ECO:0000313" key="1">
    <source>
        <dbReference type="EMBL" id="KUL21016.1"/>
    </source>
</evidence>
<comment type="caution">
    <text evidence="1">The sequence shown here is derived from an EMBL/GenBank/DDBJ whole genome shotgun (WGS) entry which is preliminary data.</text>
</comment>
<name>A0A101J6B9_CHLLI</name>
<dbReference type="AlphaFoldDB" id="A0A101J6B9"/>
<dbReference type="EMBL" id="LMBR01000213">
    <property type="protein sequence ID" value="KUL21016.1"/>
    <property type="molecule type" value="Genomic_DNA"/>
</dbReference>
<dbReference type="Proteomes" id="UP000053937">
    <property type="component" value="Unassembled WGS sequence"/>
</dbReference>